<dbReference type="EMBL" id="KX284726">
    <property type="protein sequence ID" value="AOM67742.1"/>
    <property type="molecule type" value="Genomic_DNA"/>
</dbReference>
<comment type="similarity">
    <text evidence="6">Belongs to the Ccs1/CcsB family.</text>
</comment>
<keyword evidence="2 6" id="KW-0812">Transmembrane</keyword>
<feature type="domain" description="ResB-like" evidence="8">
    <location>
        <begin position="20"/>
        <end position="301"/>
    </location>
</feature>
<keyword evidence="6" id="KW-0793">Thylakoid</keyword>
<evidence type="ECO:0000256" key="7">
    <source>
        <dbReference type="SAM" id="Phobius"/>
    </source>
</evidence>
<dbReference type="PANTHER" id="PTHR31566:SF0">
    <property type="entry name" value="CYTOCHROME C BIOGENESIS PROTEIN CCS1, CHLOROPLASTIC"/>
    <property type="match status" value="1"/>
</dbReference>
<dbReference type="PANTHER" id="PTHR31566">
    <property type="entry name" value="CYTOCHROME C BIOGENESIS PROTEIN CCS1, CHLOROPLASTIC"/>
    <property type="match status" value="1"/>
</dbReference>
<keyword evidence="3 6" id="KW-0201">Cytochrome c-type biogenesis</keyword>
<geneLocation type="plastid" evidence="9"/>
<organism evidence="9">
    <name type="scientific">Palmaria palmata</name>
    <name type="common">Dulse</name>
    <name type="synonym">Rhodymenia palmata</name>
    <dbReference type="NCBI Taxonomy" id="2822"/>
    <lineage>
        <taxon>Eukaryota</taxon>
        <taxon>Rhodophyta</taxon>
        <taxon>Florideophyceae</taxon>
        <taxon>Nemaliophycidae</taxon>
        <taxon>Palmariales</taxon>
        <taxon>Palmariaceae</taxon>
        <taxon>Palmaria</taxon>
    </lineage>
</organism>
<keyword evidence="4 6" id="KW-1133">Transmembrane helix</keyword>
<dbReference type="Pfam" id="PF05140">
    <property type="entry name" value="ResB"/>
    <property type="match status" value="2"/>
</dbReference>
<dbReference type="InterPro" id="IPR007816">
    <property type="entry name" value="ResB-like_domain"/>
</dbReference>
<accession>A0A1C9CHB0</accession>
<evidence type="ECO:0000313" key="9">
    <source>
        <dbReference type="EMBL" id="AOM67742.1"/>
    </source>
</evidence>
<evidence type="ECO:0000256" key="5">
    <source>
        <dbReference type="ARBA" id="ARBA00023136"/>
    </source>
</evidence>
<comment type="function">
    <text evidence="6">Required during biogenesis of c-type cytochromes (cytochrome c6 and cytochrome f) at the step of heme attachment.</text>
</comment>
<protein>
    <recommendedName>
        <fullName evidence="6">Cytochrome c biogenesis protein CcsB</fullName>
    </recommendedName>
</protein>
<evidence type="ECO:0000256" key="4">
    <source>
        <dbReference type="ARBA" id="ARBA00022989"/>
    </source>
</evidence>
<evidence type="ECO:0000256" key="2">
    <source>
        <dbReference type="ARBA" id="ARBA00022692"/>
    </source>
</evidence>
<evidence type="ECO:0000256" key="1">
    <source>
        <dbReference type="ARBA" id="ARBA00004141"/>
    </source>
</evidence>
<feature type="transmembrane region" description="Helical" evidence="7">
    <location>
        <begin position="375"/>
        <end position="394"/>
    </location>
</feature>
<dbReference type="RefSeq" id="YP_009294302.1">
    <property type="nucleotide sequence ID" value="NC_031147.1"/>
</dbReference>
<dbReference type="AlphaFoldDB" id="A0A1C9CHB0"/>
<feature type="transmembrane region" description="Helical" evidence="7">
    <location>
        <begin position="167"/>
        <end position="190"/>
    </location>
</feature>
<feature type="transmembrane region" description="Helical" evidence="7">
    <location>
        <begin position="21"/>
        <end position="39"/>
    </location>
</feature>
<keyword evidence="9" id="KW-0934">Plastid</keyword>
<proteinExistence type="inferred from homology"/>
<comment type="subcellular location">
    <subcellularLocation>
        <location evidence="6">Cellular thylakoid membrane</location>
        <topology evidence="6">Multi-pass membrane protein</topology>
    </subcellularLocation>
    <subcellularLocation>
        <location evidence="1">Membrane</location>
        <topology evidence="1">Multi-pass membrane protein</topology>
    </subcellularLocation>
</comment>
<reference evidence="9" key="1">
    <citation type="journal article" date="2018" name="PLoS ONE">
        <title>Plastid genome analysis of three Nemaliophycidae red algal species suggests environmental adaptation for iron limited habitats.</title>
        <authorList>
            <person name="Cho C.H."/>
            <person name="Choi J.W."/>
            <person name="Lam D.W."/>
            <person name="Kim K.M."/>
            <person name="Yoon H.S."/>
        </authorList>
    </citation>
    <scope>NUCLEOTIDE SEQUENCE</scope>
</reference>
<evidence type="ECO:0000256" key="6">
    <source>
        <dbReference type="HAMAP-Rule" id="MF_01392"/>
    </source>
</evidence>
<gene>
    <name evidence="6 9" type="primary">ccs1</name>
    <name evidence="6" type="synonym">ccsB</name>
    <name evidence="9" type="ORF">Palma_110</name>
</gene>
<dbReference type="GeneID" id="29070244"/>
<keyword evidence="5 6" id="KW-0472">Membrane</keyword>
<evidence type="ECO:0000259" key="8">
    <source>
        <dbReference type="Pfam" id="PF05140"/>
    </source>
</evidence>
<dbReference type="HAMAP" id="MF_01392">
    <property type="entry name" value="CytC_Ccs1"/>
    <property type="match status" value="1"/>
</dbReference>
<feature type="transmembrane region" description="Helical" evidence="7">
    <location>
        <begin position="79"/>
        <end position="104"/>
    </location>
</feature>
<dbReference type="GO" id="GO:0042651">
    <property type="term" value="C:thylakoid membrane"/>
    <property type="evidence" value="ECO:0007669"/>
    <property type="project" value="UniProtKB-UniRule"/>
</dbReference>
<comment type="subunit">
    <text evidence="6">May interact with CcsA.</text>
</comment>
<feature type="domain" description="ResB-like" evidence="8">
    <location>
        <begin position="354"/>
        <end position="422"/>
    </location>
</feature>
<evidence type="ECO:0000256" key="3">
    <source>
        <dbReference type="ARBA" id="ARBA00022748"/>
    </source>
</evidence>
<dbReference type="GO" id="GO:0017004">
    <property type="term" value="P:cytochrome complex assembly"/>
    <property type="evidence" value="ECO:0007669"/>
    <property type="project" value="UniProtKB-UniRule"/>
</dbReference>
<sequence length="431" mass="49830">MQMIYKVWRWRTIKQLGNLTFAIILLLLIAAVSVLGTIIEQDHTIDYYQTNYPIHPGIILDINWLVIKGLHIDHLYTSWSYLALLVLFGASLIVCTFSTQLPSLRNARRWKLKKSLSLSKPLYKQNTVKALSTTSNIYCLSKLNYHVFYQNNFIYSYKGLLGKVAPVFVHVSIILLLFGSMTSLFFSFLIQEMVPVKETFNFQNVVHAGYLSSIPSQIIGRVNSFHIEYYQDKSVKQFYSSLSLVDHTDHRNVNQHISVNNPLYFKGLTLYQTDWQINGLKVLINNKESLQIPMIKIKKGNNTYWFSNISYNDQVRYSFVLQTLDGSIFCYNLEGQLIRKLDVKQSNIIDYLPIQVLEIITSTGLQIKKDPGIPILYSSFAMLIISTFISYISYSQIWISVEADQLLMTGITNRGQIKLEEDIFKLQKFLK</sequence>
<dbReference type="InterPro" id="IPR023494">
    <property type="entry name" value="Cyt_c_bgen_Ccs1/CcsB/ResB"/>
</dbReference>
<name>A0A1C9CHB0_PALPL</name>